<dbReference type="Proteomes" id="UP001230915">
    <property type="component" value="Unassembled WGS sequence"/>
</dbReference>
<evidence type="ECO:0000256" key="1">
    <source>
        <dbReference type="ARBA" id="ARBA00022679"/>
    </source>
</evidence>
<keyword evidence="2" id="KW-0489">Methyltransferase</keyword>
<protein>
    <submittedName>
        <fullName evidence="2">Class I SAM-dependent methyltransferase</fullName>
        <ecNumber evidence="2">2.1.1.-</ecNumber>
    </submittedName>
</protein>
<dbReference type="EC" id="2.1.1.-" evidence="2"/>
<organism evidence="2 3">
    <name type="scientific">Mesonia profundi</name>
    <dbReference type="NCBI Taxonomy" id="3070998"/>
    <lineage>
        <taxon>Bacteria</taxon>
        <taxon>Pseudomonadati</taxon>
        <taxon>Bacteroidota</taxon>
        <taxon>Flavobacteriia</taxon>
        <taxon>Flavobacteriales</taxon>
        <taxon>Flavobacteriaceae</taxon>
        <taxon>Mesonia</taxon>
    </lineage>
</organism>
<proteinExistence type="predicted"/>
<dbReference type="PANTHER" id="PTHR43861">
    <property type="entry name" value="TRANS-ACONITATE 2-METHYLTRANSFERASE-RELATED"/>
    <property type="match status" value="1"/>
</dbReference>
<evidence type="ECO:0000313" key="2">
    <source>
        <dbReference type="EMBL" id="MDQ7916523.1"/>
    </source>
</evidence>
<dbReference type="RefSeq" id="WP_308863175.1">
    <property type="nucleotide sequence ID" value="NZ_JAVHUL010000005.1"/>
</dbReference>
<dbReference type="GO" id="GO:0008168">
    <property type="term" value="F:methyltransferase activity"/>
    <property type="evidence" value="ECO:0007669"/>
    <property type="project" value="UniProtKB-KW"/>
</dbReference>
<accession>A0ABU0ZYI0</accession>
<reference evidence="2 3" key="1">
    <citation type="submission" date="2023-08" db="EMBL/GenBank/DDBJ databases">
        <title>Mesonia sp. MT50, isolated from deep-sea sediment of the Mariana Trench.</title>
        <authorList>
            <person name="Fu H."/>
        </authorList>
    </citation>
    <scope>NUCLEOTIDE SEQUENCE [LARGE SCALE GENOMIC DNA]</scope>
    <source>
        <strain evidence="2 3">MT50</strain>
    </source>
</reference>
<dbReference type="SUPFAM" id="SSF53335">
    <property type="entry name" value="S-adenosyl-L-methionine-dependent methyltransferases"/>
    <property type="match status" value="1"/>
</dbReference>
<dbReference type="Gene3D" id="3.40.50.150">
    <property type="entry name" value="Vaccinia Virus protein VP39"/>
    <property type="match status" value="1"/>
</dbReference>
<dbReference type="CDD" id="cd02440">
    <property type="entry name" value="AdoMet_MTases"/>
    <property type="match status" value="1"/>
</dbReference>
<keyword evidence="3" id="KW-1185">Reference proteome</keyword>
<dbReference type="Pfam" id="PF13489">
    <property type="entry name" value="Methyltransf_23"/>
    <property type="match status" value="1"/>
</dbReference>
<gene>
    <name evidence="2" type="ORF">RBU60_02970</name>
</gene>
<sequence>MNTTDHIFLTCKDHSVSGENFELIWNEHQDILITSPQPSLEDLPNYYESEDYISHTDASKTLVDKAYQWVKRRMLSKKLQLINSFSTEEKTLLDVGAGTGDFLHFTSQKDWKVSGVEPNEKARKLAKAKGIDLFENLDAVKNQQFDVITLWHVLEHVPNLEEQIQHLRSLLQPDGVLVIAVPNFESYDAQHYKEYWAAYDVPRHLWHFSKKGITRIFKEHEMELKQVEPLNFDSFYVSLLSEKYKNNASHPLKAFSVGLKSNLKAKSTKNHSSLIYCFKKLK</sequence>
<evidence type="ECO:0000313" key="3">
    <source>
        <dbReference type="Proteomes" id="UP001230915"/>
    </source>
</evidence>
<comment type="caution">
    <text evidence="2">The sequence shown here is derived from an EMBL/GenBank/DDBJ whole genome shotgun (WGS) entry which is preliminary data.</text>
</comment>
<dbReference type="EMBL" id="JAVHUL010000005">
    <property type="protein sequence ID" value="MDQ7916523.1"/>
    <property type="molecule type" value="Genomic_DNA"/>
</dbReference>
<dbReference type="PANTHER" id="PTHR43861:SF3">
    <property type="entry name" value="PUTATIVE (AFU_ORTHOLOGUE AFUA_2G14390)-RELATED"/>
    <property type="match status" value="1"/>
</dbReference>
<dbReference type="GO" id="GO:0032259">
    <property type="term" value="P:methylation"/>
    <property type="evidence" value="ECO:0007669"/>
    <property type="project" value="UniProtKB-KW"/>
</dbReference>
<keyword evidence="1 2" id="KW-0808">Transferase</keyword>
<dbReference type="InterPro" id="IPR029063">
    <property type="entry name" value="SAM-dependent_MTases_sf"/>
</dbReference>
<name>A0ABU0ZYI0_9FLAO</name>